<evidence type="ECO:0000256" key="5">
    <source>
        <dbReference type="ARBA" id="ARBA00022475"/>
    </source>
</evidence>
<keyword evidence="14" id="KW-1185">Reference proteome</keyword>
<dbReference type="PANTHER" id="PTHR30012">
    <property type="entry name" value="GENERAL SECRETION PATHWAY PROTEIN"/>
    <property type="match status" value="1"/>
</dbReference>
<dbReference type="InterPro" id="IPR001992">
    <property type="entry name" value="T2SS_GspF/T4SS_PilC_CS"/>
</dbReference>
<evidence type="ECO:0000256" key="7">
    <source>
        <dbReference type="ARBA" id="ARBA00022989"/>
    </source>
</evidence>
<dbReference type="OrthoDB" id="9805682at2"/>
<dbReference type="KEGG" id="thig:FE785_08620"/>
<keyword evidence="6 10" id="KW-0812">Transmembrane</keyword>
<proteinExistence type="inferred from homology"/>
<dbReference type="InterPro" id="IPR042094">
    <property type="entry name" value="T2SS_GspF_sf"/>
</dbReference>
<dbReference type="EMBL" id="CP040602">
    <property type="protein sequence ID" value="QCU90690.1"/>
    <property type="molecule type" value="Genomic_DNA"/>
</dbReference>
<organism evidence="13 14">
    <name type="scientific">Thiomicrorhabdus sediminis</name>
    <dbReference type="NCBI Taxonomy" id="2580412"/>
    <lineage>
        <taxon>Bacteria</taxon>
        <taxon>Pseudomonadati</taxon>
        <taxon>Pseudomonadota</taxon>
        <taxon>Gammaproteobacteria</taxon>
        <taxon>Thiotrichales</taxon>
        <taxon>Piscirickettsiaceae</taxon>
        <taxon>Thiomicrorhabdus</taxon>
    </lineage>
</organism>
<evidence type="ECO:0000256" key="4">
    <source>
        <dbReference type="ARBA" id="ARBA00022448"/>
    </source>
</evidence>
<name>A0A4P9K887_9GAMM</name>
<keyword evidence="4 10" id="KW-0813">Transport</keyword>
<dbReference type="AlphaFoldDB" id="A0A4P9K887"/>
<dbReference type="PROSITE" id="PS00874">
    <property type="entry name" value="T2SP_F"/>
    <property type="match status" value="1"/>
</dbReference>
<keyword evidence="8 11" id="KW-0472">Membrane</keyword>
<evidence type="ECO:0000256" key="8">
    <source>
        <dbReference type="ARBA" id="ARBA00023136"/>
    </source>
</evidence>
<evidence type="ECO:0000256" key="3">
    <source>
        <dbReference type="ARBA" id="ARBA00005745"/>
    </source>
</evidence>
<evidence type="ECO:0000256" key="10">
    <source>
        <dbReference type="RuleBase" id="RU003923"/>
    </source>
</evidence>
<dbReference type="GO" id="GO:0009306">
    <property type="term" value="P:protein secretion"/>
    <property type="evidence" value="ECO:0007669"/>
    <property type="project" value="InterPro"/>
</dbReference>
<evidence type="ECO:0000256" key="2">
    <source>
        <dbReference type="ARBA" id="ARBA00004651"/>
    </source>
</evidence>
<evidence type="ECO:0000256" key="11">
    <source>
        <dbReference type="SAM" id="Phobius"/>
    </source>
</evidence>
<gene>
    <name evidence="13" type="ORF">FE785_08620</name>
</gene>
<feature type="transmembrane region" description="Helical" evidence="11">
    <location>
        <begin position="164"/>
        <end position="187"/>
    </location>
</feature>
<dbReference type="PANTHER" id="PTHR30012:SF0">
    <property type="entry name" value="TYPE II SECRETION SYSTEM PROTEIN F-RELATED"/>
    <property type="match status" value="1"/>
</dbReference>
<protein>
    <recommendedName>
        <fullName evidence="9">General secretion pathway protein F</fullName>
    </recommendedName>
</protein>
<evidence type="ECO:0000256" key="6">
    <source>
        <dbReference type="ARBA" id="ARBA00022692"/>
    </source>
</evidence>
<dbReference type="GO" id="GO:0005886">
    <property type="term" value="C:plasma membrane"/>
    <property type="evidence" value="ECO:0007669"/>
    <property type="project" value="UniProtKB-SubCell"/>
</dbReference>
<evidence type="ECO:0000259" key="12">
    <source>
        <dbReference type="Pfam" id="PF00482"/>
    </source>
</evidence>
<evidence type="ECO:0000256" key="1">
    <source>
        <dbReference type="ARBA" id="ARBA00002684"/>
    </source>
</evidence>
<comment type="function">
    <text evidence="1">Component of the type II secretion system inner membrane complex required for the energy-dependent secretion of extracellular factors such as proteases and toxins from the periplasm.</text>
</comment>
<dbReference type="RefSeq" id="WP_138565364.1">
    <property type="nucleotide sequence ID" value="NZ_CP040602.1"/>
</dbReference>
<comment type="similarity">
    <text evidence="3 10">Belongs to the GSP F family.</text>
</comment>
<dbReference type="InterPro" id="IPR018076">
    <property type="entry name" value="T2SS_GspF_dom"/>
</dbReference>
<dbReference type="Proteomes" id="UP000304864">
    <property type="component" value="Chromosome"/>
</dbReference>
<feature type="transmembrane region" description="Helical" evidence="11">
    <location>
        <begin position="372"/>
        <end position="393"/>
    </location>
</feature>
<dbReference type="InterPro" id="IPR003004">
    <property type="entry name" value="GspF/PilC"/>
</dbReference>
<accession>A0A4P9K887</accession>
<dbReference type="PRINTS" id="PR00812">
    <property type="entry name" value="BCTERIALGSPF"/>
</dbReference>
<feature type="transmembrane region" description="Helical" evidence="11">
    <location>
        <begin position="218"/>
        <end position="236"/>
    </location>
</feature>
<keyword evidence="7 11" id="KW-1133">Transmembrane helix</keyword>
<feature type="domain" description="Type II secretion system protein GspF" evidence="12">
    <location>
        <begin position="71"/>
        <end position="188"/>
    </location>
</feature>
<reference evidence="13 14" key="1">
    <citation type="submission" date="2019-05" db="EMBL/GenBank/DDBJ databases">
        <title>Thiomicrorhabdus sediminis sp. nov, a novel sulfur-oxidizing bacterium isolated from coastal sediment.</title>
        <authorList>
            <person name="Liu X."/>
        </authorList>
    </citation>
    <scope>NUCLEOTIDE SEQUENCE [LARGE SCALE GENOMIC DNA]</scope>
    <source>
        <strain evidence="13 14">G1</strain>
    </source>
</reference>
<keyword evidence="5" id="KW-1003">Cell membrane</keyword>
<evidence type="ECO:0000313" key="13">
    <source>
        <dbReference type="EMBL" id="QCU90690.1"/>
    </source>
</evidence>
<sequence>MQNYQYTGINKFGKRVNGVLPANNEFELEQKLLKTEISLLSYKKQSDSFSILPKEKVTRKDVISLTFQLEQLMRAGVPLLEIIDDLKDSFESNAVKEMLANIYESMEGGSTFSEALSGFEDTFGEVYISLVSVGEKTGQLEDILADLANMLKWEDELVSKAKKVMIYPAIVATVVVAVVILMMLFVVPELLGFITSMGGELGFATIALIATSEFIQNYILELFIVPIILIFILKFWRKKSPEFRIKTDEMSLNIYIIGPVLYKLKLARIANSLAVMYGAGVSFPEALKMASVIAGNKYLEENINAAVRLIEEGKPIFSSFQEANVFPNMAVRMIKVGELSGGMDTALKNVSYFYDREAKEMIEKIEPTIEPLLTVIMGFIVGWVMIAVLGPIYDTIAQVQ</sequence>
<dbReference type="Pfam" id="PF00482">
    <property type="entry name" value="T2SSF"/>
    <property type="match status" value="2"/>
</dbReference>
<dbReference type="Gene3D" id="1.20.81.30">
    <property type="entry name" value="Type II secretion system (T2SS), domain F"/>
    <property type="match status" value="2"/>
</dbReference>
<comment type="subcellular location">
    <subcellularLocation>
        <location evidence="10">Cell inner membrane</location>
        <topology evidence="10">Multi-pass membrane protein</topology>
    </subcellularLocation>
    <subcellularLocation>
        <location evidence="2">Cell membrane</location>
        <topology evidence="2">Multi-pass membrane protein</topology>
    </subcellularLocation>
</comment>
<evidence type="ECO:0000256" key="9">
    <source>
        <dbReference type="ARBA" id="ARBA00030750"/>
    </source>
</evidence>
<evidence type="ECO:0000313" key="14">
    <source>
        <dbReference type="Proteomes" id="UP000304864"/>
    </source>
</evidence>
<feature type="domain" description="Type II secretion system protein GspF" evidence="12">
    <location>
        <begin position="271"/>
        <end position="391"/>
    </location>
</feature>